<reference evidence="2 3" key="1">
    <citation type="submission" date="2013-02" db="EMBL/GenBank/DDBJ databases">
        <title>Draft Genome Sequence of Streptomyces aurantiacus, Which Produces Setomimycin.</title>
        <authorList>
            <person name="Gruening B.A."/>
            <person name="Praeg A."/>
            <person name="Erxleben A."/>
            <person name="Guenther S."/>
            <person name="Mueller M."/>
        </authorList>
    </citation>
    <scope>NUCLEOTIDE SEQUENCE [LARGE SCALE GENOMIC DNA]</scope>
    <source>
        <strain evidence="2 3">JA 4570</strain>
    </source>
</reference>
<dbReference type="EMBL" id="AOPZ01000017">
    <property type="protein sequence ID" value="EPH46524.1"/>
    <property type="molecule type" value="Genomic_DNA"/>
</dbReference>
<dbReference type="PATRIC" id="fig|1286094.4.peg.483"/>
<organism evidence="2 3">
    <name type="scientific">Streptomyces aurantiacus JA 4570</name>
    <dbReference type="NCBI Taxonomy" id="1286094"/>
    <lineage>
        <taxon>Bacteria</taxon>
        <taxon>Bacillati</taxon>
        <taxon>Actinomycetota</taxon>
        <taxon>Actinomycetes</taxon>
        <taxon>Kitasatosporales</taxon>
        <taxon>Streptomycetaceae</taxon>
        <taxon>Streptomyces</taxon>
        <taxon>Streptomyces aurantiacus group</taxon>
    </lineage>
</organism>
<feature type="region of interest" description="Disordered" evidence="1">
    <location>
        <begin position="1"/>
        <end position="31"/>
    </location>
</feature>
<dbReference type="AlphaFoldDB" id="S3ZUR5"/>
<evidence type="ECO:0000256" key="1">
    <source>
        <dbReference type="SAM" id="MobiDB-lite"/>
    </source>
</evidence>
<name>S3ZUR5_9ACTN</name>
<accession>S3ZUR5</accession>
<keyword evidence="3" id="KW-1185">Reference proteome</keyword>
<protein>
    <submittedName>
        <fullName evidence="2">Uncharacterized protein</fullName>
    </submittedName>
</protein>
<proteinExistence type="predicted"/>
<evidence type="ECO:0000313" key="3">
    <source>
        <dbReference type="Proteomes" id="UP000014629"/>
    </source>
</evidence>
<dbReference type="Proteomes" id="UP000014629">
    <property type="component" value="Unassembled WGS sequence"/>
</dbReference>
<evidence type="ECO:0000313" key="2">
    <source>
        <dbReference type="EMBL" id="EPH46524.1"/>
    </source>
</evidence>
<gene>
    <name evidence="2" type="ORF">STRAU_0496</name>
</gene>
<comment type="caution">
    <text evidence="2">The sequence shown here is derived from an EMBL/GenBank/DDBJ whole genome shotgun (WGS) entry which is preliminary data.</text>
</comment>
<sequence length="31" mass="3358">MNPHRVPHCPAPPNTPYCPGRELAVRSGTTT</sequence>